<protein>
    <submittedName>
        <fullName evidence="4">RND family efflux transporter, MFP subunit</fullName>
    </submittedName>
</protein>
<accession>A0A1M7ZNG2</accession>
<dbReference type="OrthoDB" id="7914255at2"/>
<evidence type="ECO:0000259" key="3">
    <source>
        <dbReference type="Pfam" id="PF25917"/>
    </source>
</evidence>
<dbReference type="InterPro" id="IPR006143">
    <property type="entry name" value="RND_pump_MFP"/>
</dbReference>
<dbReference type="STRING" id="1123029.SAMN02745172_03109"/>
<dbReference type="Pfam" id="PF25917">
    <property type="entry name" value="BSH_RND"/>
    <property type="match status" value="1"/>
</dbReference>
<feature type="domain" description="Multidrug resistance protein MdtA-like barrel-sandwich hybrid" evidence="3">
    <location>
        <begin position="72"/>
        <end position="211"/>
    </location>
</feature>
<dbReference type="GO" id="GO:0030313">
    <property type="term" value="C:cell envelope"/>
    <property type="evidence" value="ECO:0007669"/>
    <property type="project" value="UniProtKB-SubCell"/>
</dbReference>
<dbReference type="Gene3D" id="1.10.287.470">
    <property type="entry name" value="Helix hairpin bin"/>
    <property type="match status" value="1"/>
</dbReference>
<dbReference type="NCBIfam" id="TIGR01730">
    <property type="entry name" value="RND_mfp"/>
    <property type="match status" value="1"/>
</dbReference>
<sequence>MTLLDDHQIRAAAPPVRGRCRFAPALVLAPLAVASLGLTAWTNVATAADMAVAPVMVNDPKAVFATVESSNVVPARARIGGTVTALKVNRGDMVREGEVIATVTDDKLALQLDALDAQIEGAKAALDKAQLDQGRMERLRQSGTVSQAQQDAARTAVDVAATTLAARTAERAVVAQQQAEGQIRAPATGRVLTVPVTVGSVLLAGEAVATVAEGNYVLRLRLPETHAHTLNVGDQVRIDGADLGEHVAASGRITLIYPQVEDGRVIADAAVDGLGDYFVGERVRVWVPGDQRPAFVVPAGALTTRFGIDYLTVRTPDGTAMSVPVQPGRPLPRPGLPDGIEILSGLQAGDVVVTP</sequence>
<dbReference type="InterPro" id="IPR058625">
    <property type="entry name" value="MdtA-like_BSH"/>
</dbReference>
<evidence type="ECO:0000256" key="1">
    <source>
        <dbReference type="ARBA" id="ARBA00009477"/>
    </source>
</evidence>
<keyword evidence="5" id="KW-1185">Reference proteome</keyword>
<feature type="signal peptide" evidence="2">
    <location>
        <begin position="1"/>
        <end position="47"/>
    </location>
</feature>
<name>A0A1M7ZNG2_9HYPH</name>
<proteinExistence type="inferred from homology"/>
<gene>
    <name evidence="4" type="ORF">SAMN02745172_03109</name>
</gene>
<dbReference type="GO" id="GO:0046677">
    <property type="term" value="P:response to antibiotic"/>
    <property type="evidence" value="ECO:0007669"/>
    <property type="project" value="TreeGrafter"/>
</dbReference>
<dbReference type="SUPFAM" id="SSF111369">
    <property type="entry name" value="HlyD-like secretion proteins"/>
    <property type="match status" value="1"/>
</dbReference>
<dbReference type="Gene3D" id="2.40.420.20">
    <property type="match status" value="1"/>
</dbReference>
<dbReference type="Gene3D" id="2.40.30.170">
    <property type="match status" value="1"/>
</dbReference>
<dbReference type="EMBL" id="FRXO01000006">
    <property type="protein sequence ID" value="SHO66450.1"/>
    <property type="molecule type" value="Genomic_DNA"/>
</dbReference>
<evidence type="ECO:0000313" key="5">
    <source>
        <dbReference type="Proteomes" id="UP000186406"/>
    </source>
</evidence>
<comment type="similarity">
    <text evidence="1">Belongs to the membrane fusion protein (MFP) (TC 8.A.1) family.</text>
</comment>
<dbReference type="PANTHER" id="PTHR30158">
    <property type="entry name" value="ACRA/E-RELATED COMPONENT OF DRUG EFFLUX TRANSPORTER"/>
    <property type="match status" value="1"/>
</dbReference>
<evidence type="ECO:0000256" key="2">
    <source>
        <dbReference type="SAM" id="SignalP"/>
    </source>
</evidence>
<dbReference type="PANTHER" id="PTHR30158:SF10">
    <property type="entry name" value="CATION EFFLUX PUMP"/>
    <property type="match status" value="1"/>
</dbReference>
<dbReference type="Gene3D" id="2.40.50.100">
    <property type="match status" value="1"/>
</dbReference>
<dbReference type="GO" id="GO:0005886">
    <property type="term" value="C:plasma membrane"/>
    <property type="evidence" value="ECO:0007669"/>
    <property type="project" value="TreeGrafter"/>
</dbReference>
<reference evidence="4 5" key="1">
    <citation type="submission" date="2016-12" db="EMBL/GenBank/DDBJ databases">
        <authorList>
            <person name="Song W.-J."/>
            <person name="Kurnit D.M."/>
        </authorList>
    </citation>
    <scope>NUCLEOTIDE SEQUENCE [LARGE SCALE GENOMIC DNA]</scope>
    <source>
        <strain evidence="4 5">DSM 19599</strain>
    </source>
</reference>
<dbReference type="AlphaFoldDB" id="A0A1M7ZNG2"/>
<dbReference type="Proteomes" id="UP000186406">
    <property type="component" value="Unassembled WGS sequence"/>
</dbReference>
<dbReference type="RefSeq" id="WP_084564740.1">
    <property type="nucleotide sequence ID" value="NZ_FRXO01000006.1"/>
</dbReference>
<dbReference type="GO" id="GO:0022857">
    <property type="term" value="F:transmembrane transporter activity"/>
    <property type="evidence" value="ECO:0007669"/>
    <property type="project" value="InterPro"/>
</dbReference>
<evidence type="ECO:0000313" key="4">
    <source>
        <dbReference type="EMBL" id="SHO66450.1"/>
    </source>
</evidence>
<keyword evidence="2" id="KW-0732">Signal</keyword>
<feature type="chain" id="PRO_5012523173" evidence="2">
    <location>
        <begin position="48"/>
        <end position="355"/>
    </location>
</feature>
<organism evidence="4 5">
    <name type="scientific">Pseudoxanthobacter soli DSM 19599</name>
    <dbReference type="NCBI Taxonomy" id="1123029"/>
    <lineage>
        <taxon>Bacteria</taxon>
        <taxon>Pseudomonadati</taxon>
        <taxon>Pseudomonadota</taxon>
        <taxon>Alphaproteobacteria</taxon>
        <taxon>Hyphomicrobiales</taxon>
        <taxon>Segnochrobactraceae</taxon>
        <taxon>Pseudoxanthobacter</taxon>
    </lineage>
</organism>